<dbReference type="PROSITE" id="PS50894">
    <property type="entry name" value="HPT"/>
    <property type="match status" value="1"/>
</dbReference>
<dbReference type="EMBL" id="CP002696">
    <property type="protein sequence ID" value="AEE16199.1"/>
    <property type="molecule type" value="Genomic_DNA"/>
</dbReference>
<dbReference type="AlphaFoldDB" id="F4LIF8"/>
<dbReference type="InterPro" id="IPR008207">
    <property type="entry name" value="Sig_transdc_His_kin_Hpt_dom"/>
</dbReference>
<feature type="coiled-coil region" evidence="15">
    <location>
        <begin position="10"/>
        <end position="37"/>
    </location>
</feature>
<dbReference type="PROSITE" id="PS50109">
    <property type="entry name" value="HIS_KIN"/>
    <property type="match status" value="1"/>
</dbReference>
<dbReference type="Proteomes" id="UP000006546">
    <property type="component" value="Chromosome"/>
</dbReference>
<dbReference type="SMART" id="SM01231">
    <property type="entry name" value="H-kinase_dim"/>
    <property type="match status" value="1"/>
</dbReference>
<feature type="domain" description="CheW-like" evidence="18">
    <location>
        <begin position="685"/>
        <end position="818"/>
    </location>
</feature>
<dbReference type="InterPro" id="IPR037052">
    <property type="entry name" value="CheA-like_P2_sf"/>
</dbReference>
<evidence type="ECO:0000256" key="9">
    <source>
        <dbReference type="ARBA" id="ARBA00022741"/>
    </source>
</evidence>
<dbReference type="Pfam" id="PF01627">
    <property type="entry name" value="Hpt"/>
    <property type="match status" value="1"/>
</dbReference>
<evidence type="ECO:0000256" key="14">
    <source>
        <dbReference type="PROSITE-ProRule" id="PRU00110"/>
    </source>
</evidence>
<dbReference type="InterPro" id="IPR004105">
    <property type="entry name" value="CheA-like_dim"/>
</dbReference>
<comment type="function">
    <text evidence="13">Involved in the transmission of sensory signals from the chemoreceptors to the flagellar motors. CheA is autophosphorylated; it can transfer its phosphate group to either CheB or CheY.</text>
</comment>
<dbReference type="KEGG" id="tbe:Trebr_0762"/>
<dbReference type="Gene3D" id="1.10.287.560">
    <property type="entry name" value="Histidine kinase CheA-like, homodimeric domain"/>
    <property type="match status" value="1"/>
</dbReference>
<evidence type="ECO:0000313" key="20">
    <source>
        <dbReference type="EMBL" id="AEE16199.1"/>
    </source>
</evidence>
<organism evidence="20 21">
    <name type="scientific">Treponema brennaborense (strain DSM 12168 / CIP 105900 / DD5/3)</name>
    <dbReference type="NCBI Taxonomy" id="906968"/>
    <lineage>
        <taxon>Bacteria</taxon>
        <taxon>Pseudomonadati</taxon>
        <taxon>Spirochaetota</taxon>
        <taxon>Spirochaetia</taxon>
        <taxon>Spirochaetales</taxon>
        <taxon>Treponemataceae</taxon>
        <taxon>Treponema</taxon>
    </lineage>
</organism>
<feature type="domain" description="HPt" evidence="19">
    <location>
        <begin position="5"/>
        <end position="109"/>
    </location>
</feature>
<keyword evidence="5" id="KW-0963">Cytoplasm</keyword>
<feature type="region of interest" description="Disordered" evidence="16">
    <location>
        <begin position="308"/>
        <end position="347"/>
    </location>
</feature>
<dbReference type="CDD" id="cd00088">
    <property type="entry name" value="HPT"/>
    <property type="match status" value="1"/>
</dbReference>
<dbReference type="SMART" id="SM00260">
    <property type="entry name" value="CheW"/>
    <property type="match status" value="1"/>
</dbReference>
<dbReference type="InterPro" id="IPR004358">
    <property type="entry name" value="Sig_transdc_His_kin-like_C"/>
</dbReference>
<dbReference type="SUPFAM" id="SSF47226">
    <property type="entry name" value="Histidine-containing phosphotransfer domain, HPT domain"/>
    <property type="match status" value="1"/>
</dbReference>
<comment type="subcellular location">
    <subcellularLocation>
        <location evidence="2">Cytoplasm</location>
    </subcellularLocation>
</comment>
<dbReference type="InterPro" id="IPR002545">
    <property type="entry name" value="CheW-lke_dom"/>
</dbReference>
<feature type="compositionally biased region" description="Low complexity" evidence="16">
    <location>
        <begin position="138"/>
        <end position="172"/>
    </location>
</feature>
<evidence type="ECO:0000259" key="18">
    <source>
        <dbReference type="PROSITE" id="PS50851"/>
    </source>
</evidence>
<evidence type="ECO:0000313" key="21">
    <source>
        <dbReference type="Proteomes" id="UP000006546"/>
    </source>
</evidence>
<evidence type="ECO:0000256" key="3">
    <source>
        <dbReference type="ARBA" id="ARBA00012438"/>
    </source>
</evidence>
<dbReference type="InterPro" id="IPR051315">
    <property type="entry name" value="Bact_Chemotaxis_CheA"/>
</dbReference>
<dbReference type="InterPro" id="IPR010808">
    <property type="entry name" value="CheA_P2-bd"/>
</dbReference>
<dbReference type="PANTHER" id="PTHR43395">
    <property type="entry name" value="SENSOR HISTIDINE KINASE CHEA"/>
    <property type="match status" value="1"/>
</dbReference>
<feature type="modified residue" description="Phosphohistidine" evidence="14">
    <location>
        <position position="52"/>
    </location>
</feature>
<dbReference type="SUPFAM" id="SSF55052">
    <property type="entry name" value="CheY-binding domain of CheA"/>
    <property type="match status" value="1"/>
</dbReference>
<protein>
    <recommendedName>
        <fullName evidence="4">Chemotaxis protein CheA</fullName>
        <ecNumber evidence="3">2.7.13.3</ecNumber>
    </recommendedName>
</protein>
<dbReference type="SMART" id="SM00387">
    <property type="entry name" value="HATPase_c"/>
    <property type="match status" value="1"/>
</dbReference>
<keyword evidence="11" id="KW-0067">ATP-binding</keyword>
<dbReference type="InterPro" id="IPR036641">
    <property type="entry name" value="HPT_dom_sf"/>
</dbReference>
<dbReference type="HOGENOM" id="CLU_000650_3_2_12"/>
<evidence type="ECO:0000256" key="4">
    <source>
        <dbReference type="ARBA" id="ARBA00021495"/>
    </source>
</evidence>
<evidence type="ECO:0000256" key="10">
    <source>
        <dbReference type="ARBA" id="ARBA00022777"/>
    </source>
</evidence>
<keyword evidence="8" id="KW-0808">Transferase</keyword>
<evidence type="ECO:0000256" key="8">
    <source>
        <dbReference type="ARBA" id="ARBA00022679"/>
    </source>
</evidence>
<dbReference type="EC" id="2.7.13.3" evidence="3"/>
<dbReference type="SMART" id="SM00073">
    <property type="entry name" value="HPT"/>
    <property type="match status" value="1"/>
</dbReference>
<keyword evidence="7 14" id="KW-0597">Phosphoprotein</keyword>
<dbReference type="Pfam" id="PF02895">
    <property type="entry name" value="H-kinase_dim"/>
    <property type="match status" value="1"/>
</dbReference>
<evidence type="ECO:0000256" key="15">
    <source>
        <dbReference type="SAM" id="Coils"/>
    </source>
</evidence>
<evidence type="ECO:0000256" key="16">
    <source>
        <dbReference type="SAM" id="MobiDB-lite"/>
    </source>
</evidence>
<dbReference type="FunFam" id="3.30.565.10:FF:000016">
    <property type="entry name" value="Chemotaxis protein CheA, putative"/>
    <property type="match status" value="1"/>
</dbReference>
<dbReference type="InterPro" id="IPR036061">
    <property type="entry name" value="CheW-like_dom_sf"/>
</dbReference>
<dbReference type="InterPro" id="IPR037006">
    <property type="entry name" value="CheA-like_homodim_sf"/>
</dbReference>
<dbReference type="CDD" id="cd16916">
    <property type="entry name" value="HATPase_CheA-like"/>
    <property type="match status" value="1"/>
</dbReference>
<name>F4LIF8_TREBD</name>
<evidence type="ECO:0000259" key="19">
    <source>
        <dbReference type="PROSITE" id="PS50894"/>
    </source>
</evidence>
<dbReference type="GO" id="GO:0005524">
    <property type="term" value="F:ATP binding"/>
    <property type="evidence" value="ECO:0007669"/>
    <property type="project" value="UniProtKB-KW"/>
</dbReference>
<dbReference type="InterPro" id="IPR036890">
    <property type="entry name" value="HATPase_C_sf"/>
</dbReference>
<keyword evidence="10 20" id="KW-0418">Kinase</keyword>
<evidence type="ECO:0000256" key="6">
    <source>
        <dbReference type="ARBA" id="ARBA00022500"/>
    </source>
</evidence>
<dbReference type="eggNOG" id="COG2198">
    <property type="taxonomic scope" value="Bacteria"/>
</dbReference>
<reference evidence="21" key="1">
    <citation type="submission" date="2011-04" db="EMBL/GenBank/DDBJ databases">
        <title>The complete genome of Treponema brennaborense DSM 12168.</title>
        <authorList>
            <person name="Lucas S."/>
            <person name="Han J."/>
            <person name="Lapidus A."/>
            <person name="Bruce D."/>
            <person name="Goodwin L."/>
            <person name="Pitluck S."/>
            <person name="Peters L."/>
            <person name="Kyrpides N."/>
            <person name="Mavromatis K."/>
            <person name="Ivanova N."/>
            <person name="Mikhailova N."/>
            <person name="Pagani I."/>
            <person name="Teshima H."/>
            <person name="Detter J.C."/>
            <person name="Tapia R."/>
            <person name="Han C."/>
            <person name="Land M."/>
            <person name="Hauser L."/>
            <person name="Markowitz V."/>
            <person name="Cheng J.-F."/>
            <person name="Hugenholtz P."/>
            <person name="Woyke T."/>
            <person name="Wu D."/>
            <person name="Gronow S."/>
            <person name="Wellnitz S."/>
            <person name="Brambilla E."/>
            <person name="Klenk H.-P."/>
            <person name="Eisen J.A."/>
        </authorList>
    </citation>
    <scope>NUCLEOTIDE SEQUENCE [LARGE SCALE GENOMIC DNA]</scope>
    <source>
        <strain evidence="21">DSM 12168 / CIP 105900 / DD5/3</strain>
    </source>
</reference>
<dbReference type="SUPFAM" id="SSF50341">
    <property type="entry name" value="CheW-like"/>
    <property type="match status" value="1"/>
</dbReference>
<dbReference type="InterPro" id="IPR003594">
    <property type="entry name" value="HATPase_dom"/>
</dbReference>
<dbReference type="GO" id="GO:0006935">
    <property type="term" value="P:chemotaxis"/>
    <property type="evidence" value="ECO:0007669"/>
    <property type="project" value="UniProtKB-KW"/>
</dbReference>
<evidence type="ECO:0000256" key="1">
    <source>
        <dbReference type="ARBA" id="ARBA00000085"/>
    </source>
</evidence>
<dbReference type="PANTHER" id="PTHR43395:SF10">
    <property type="entry name" value="CHEMOTAXIS PROTEIN CHEA"/>
    <property type="match status" value="1"/>
</dbReference>
<feature type="region of interest" description="Disordered" evidence="16">
    <location>
        <begin position="138"/>
        <end position="186"/>
    </location>
</feature>
<keyword evidence="12" id="KW-0902">Two-component regulatory system</keyword>
<dbReference type="Pfam" id="PF02518">
    <property type="entry name" value="HATPase_c"/>
    <property type="match status" value="1"/>
</dbReference>
<accession>F4LIF8</accession>
<dbReference type="GO" id="GO:0000155">
    <property type="term" value="F:phosphorelay sensor kinase activity"/>
    <property type="evidence" value="ECO:0007669"/>
    <property type="project" value="InterPro"/>
</dbReference>
<sequence length="832" mass="89485">MSDYLDINNEELLKDFFSEAEQQVENLESNILVIENDPANHEAIDEIFRAAHTLKGGSATVEMNELSGFTHAVEDLLDEIRSDRVTVTEPVVDTLLSSIDVIKAMLEARQEGSVYDADVEPIKRTLKSFIPEKAPKGKSAAAVKPAPVQAASPGVPASSGAPRPAAAVQNPASVPPPSASAVSGGASLPSPAAGVSEYDLLELKQACPAGQKLWGVTVLFDEANPMNSVGGIQVFAALKEKGMILKTIPDFDALYEDEFYPQVIYFIATAASGEDLEDAAFISEVTDCTDAQLLDTAAPAAVSAPVQQAKPAASEKPAGGTASSVQPVSASPAAAQSAAAETPPDIEAEKKSVAPVKNDAAKKSAAAHSNTGSVLRVDAKRIDYLLNLVSETVITKASFNQIAMQVGDLQVQFQSVDAAYKEKIHAMFEQLPRYLEEIQNGAPVKEIKAAINEEFGSIISFFDPFEADFKGIAAKFRSSTQNLGRIAGELQEGVMKIRMVPISQIFSRFPRVVRDLSRDLDKKINLVIEGEETELDKSVIEDLLDPIMHCVRNSLDHGIEKPEARIAAGKPEEGTLLLKASNEGNLIVIDVIDDGGGIDVARVRQKAIERGLIHPNKLLTDQEAFQLIFEPGFSTSGKITNVSGRGVGLDVVKTQIEKLNGTVVVTSEHGTGTKFSIRLPLTLAIIQGLLIRVGPEVYSIPIASVIESHRIKQSEISTIDNYEVLNVRNEVISVLRLNRLFNIKQKEEKEYCFVVIVGTADKKIGVMVDSLIGEEDVVIKPLRDQFTNSPGIAGASILGDGSVSLIIDVSQLLELGVRQEITAREQREETTV</sequence>
<dbReference type="InterPro" id="IPR035891">
    <property type="entry name" value="CheY-binding_CheA"/>
</dbReference>
<keyword evidence="15" id="KW-0175">Coiled coil</keyword>
<dbReference type="STRING" id="906968.Trebr_0762"/>
<keyword evidence="9" id="KW-0547">Nucleotide-binding</keyword>
<evidence type="ECO:0000259" key="17">
    <source>
        <dbReference type="PROSITE" id="PS50109"/>
    </source>
</evidence>
<evidence type="ECO:0000256" key="5">
    <source>
        <dbReference type="ARBA" id="ARBA00022490"/>
    </source>
</evidence>
<evidence type="ECO:0000256" key="12">
    <source>
        <dbReference type="ARBA" id="ARBA00023012"/>
    </source>
</evidence>
<dbReference type="eggNOG" id="COG0643">
    <property type="taxonomic scope" value="Bacteria"/>
</dbReference>
<dbReference type="OrthoDB" id="9803176at2"/>
<evidence type="ECO:0000256" key="7">
    <source>
        <dbReference type="ARBA" id="ARBA00022553"/>
    </source>
</evidence>
<dbReference type="SUPFAM" id="SSF47384">
    <property type="entry name" value="Homodimeric domain of signal transducing histidine kinase"/>
    <property type="match status" value="1"/>
</dbReference>
<dbReference type="Pfam" id="PF01584">
    <property type="entry name" value="CheW"/>
    <property type="match status" value="1"/>
</dbReference>
<evidence type="ECO:0000256" key="11">
    <source>
        <dbReference type="ARBA" id="ARBA00022840"/>
    </source>
</evidence>
<dbReference type="CDD" id="cd00731">
    <property type="entry name" value="CheA_reg"/>
    <property type="match status" value="1"/>
</dbReference>
<feature type="compositionally biased region" description="Low complexity" evidence="16">
    <location>
        <begin position="322"/>
        <end position="340"/>
    </location>
</feature>
<dbReference type="GO" id="GO:0005737">
    <property type="term" value="C:cytoplasm"/>
    <property type="evidence" value="ECO:0007669"/>
    <property type="project" value="UniProtKB-SubCell"/>
</dbReference>
<keyword evidence="21" id="KW-1185">Reference proteome</keyword>
<dbReference type="Pfam" id="PF07194">
    <property type="entry name" value="P2"/>
    <property type="match status" value="1"/>
</dbReference>
<dbReference type="Gene3D" id="2.30.30.40">
    <property type="entry name" value="SH3 Domains"/>
    <property type="match status" value="1"/>
</dbReference>
<dbReference type="SUPFAM" id="SSF55874">
    <property type="entry name" value="ATPase domain of HSP90 chaperone/DNA topoisomerase II/histidine kinase"/>
    <property type="match status" value="1"/>
</dbReference>
<proteinExistence type="predicted"/>
<evidence type="ECO:0000256" key="2">
    <source>
        <dbReference type="ARBA" id="ARBA00004496"/>
    </source>
</evidence>
<comment type="catalytic activity">
    <reaction evidence="1">
        <text>ATP + protein L-histidine = ADP + protein N-phospho-L-histidine.</text>
        <dbReference type="EC" id="2.7.13.3"/>
    </reaction>
</comment>
<dbReference type="InterPro" id="IPR005467">
    <property type="entry name" value="His_kinase_dom"/>
</dbReference>
<dbReference type="Gene3D" id="3.30.565.10">
    <property type="entry name" value="Histidine kinase-like ATPase, C-terminal domain"/>
    <property type="match status" value="1"/>
</dbReference>
<feature type="domain" description="Histidine kinase" evidence="17">
    <location>
        <begin position="446"/>
        <end position="683"/>
    </location>
</feature>
<dbReference type="FunFam" id="2.30.30.40:FF:000048">
    <property type="entry name" value="Chemotaxis protein CheA, putative"/>
    <property type="match status" value="1"/>
</dbReference>
<keyword evidence="6" id="KW-0145">Chemotaxis</keyword>
<dbReference type="PROSITE" id="PS50851">
    <property type="entry name" value="CHEW"/>
    <property type="match status" value="1"/>
</dbReference>
<gene>
    <name evidence="20" type="ordered locus">Trebr_0762</name>
</gene>
<dbReference type="RefSeq" id="WP_013757918.1">
    <property type="nucleotide sequence ID" value="NC_015500.1"/>
</dbReference>
<dbReference type="Gene3D" id="3.30.70.1110">
    <property type="entry name" value="Histidine kinase CheA-like, P2 response regulator-binding domain"/>
    <property type="match status" value="1"/>
</dbReference>
<dbReference type="PRINTS" id="PR00344">
    <property type="entry name" value="BCTRLSENSOR"/>
</dbReference>
<dbReference type="InterPro" id="IPR036097">
    <property type="entry name" value="HisK_dim/P_sf"/>
</dbReference>
<evidence type="ECO:0000256" key="13">
    <source>
        <dbReference type="ARBA" id="ARBA00035100"/>
    </source>
</evidence>
<dbReference type="Gene3D" id="1.20.120.160">
    <property type="entry name" value="HPT domain"/>
    <property type="match status" value="1"/>
</dbReference>